<comment type="catalytic activity">
    <reaction evidence="5 6">
        <text>L-arginyl-[protein] + NAD(+) = N(omega)-(ADP-D-ribosyl)-L-arginyl-[protein] + nicotinamide + H(+)</text>
        <dbReference type="Rhea" id="RHEA:19149"/>
        <dbReference type="Rhea" id="RHEA-COMP:10532"/>
        <dbReference type="Rhea" id="RHEA-COMP:15087"/>
        <dbReference type="ChEBI" id="CHEBI:15378"/>
        <dbReference type="ChEBI" id="CHEBI:17154"/>
        <dbReference type="ChEBI" id="CHEBI:29965"/>
        <dbReference type="ChEBI" id="CHEBI:57540"/>
        <dbReference type="ChEBI" id="CHEBI:142554"/>
        <dbReference type="EC" id="2.4.2.31"/>
    </reaction>
</comment>
<evidence type="ECO:0000313" key="7">
    <source>
        <dbReference type="EMBL" id="CAF4433485.1"/>
    </source>
</evidence>
<feature type="non-terminal residue" evidence="7">
    <location>
        <position position="1"/>
    </location>
</feature>
<sequence>FVVYRGQGFIKSDFEKLQKTKDGLISFNNFLSTSKDREVSLDFARYASTKFDMVGILFIMYIDPCVKSAPFASIKEMSYFKGADEILFSMHTVFRVDAIKQMDNNNQLYQVELELMSDEDQCWHLPREEGSFEPYVVVVDQHKMLLLYEMI</sequence>
<comment type="caution">
    <text evidence="7">The sequence shown here is derived from an EMBL/GenBank/DDBJ whole genome shotgun (WGS) entry which is preliminary data.</text>
</comment>
<dbReference type="EMBL" id="CAJOBB010028975">
    <property type="protein sequence ID" value="CAF4433485.1"/>
    <property type="molecule type" value="Genomic_DNA"/>
</dbReference>
<comment type="similarity">
    <text evidence="1 6">Belongs to the Arg-specific ADP-ribosyltransferase family.</text>
</comment>
<keyword evidence="6" id="KW-0521">NADP</keyword>
<dbReference type="GO" id="GO:0016779">
    <property type="term" value="F:nucleotidyltransferase activity"/>
    <property type="evidence" value="ECO:0007669"/>
    <property type="project" value="UniProtKB-KW"/>
</dbReference>
<keyword evidence="3 6" id="KW-0808">Transferase</keyword>
<evidence type="ECO:0000256" key="5">
    <source>
        <dbReference type="ARBA" id="ARBA00047597"/>
    </source>
</evidence>
<dbReference type="AlphaFoldDB" id="A0A820R160"/>
<evidence type="ECO:0000256" key="3">
    <source>
        <dbReference type="ARBA" id="ARBA00022679"/>
    </source>
</evidence>
<dbReference type="GO" id="GO:0106274">
    <property type="term" value="F:NAD+-protein-arginine ADP-ribosyltransferase activity"/>
    <property type="evidence" value="ECO:0007669"/>
    <property type="project" value="UniProtKB-EC"/>
</dbReference>
<proteinExistence type="inferred from homology"/>
<dbReference type="InterPro" id="IPR000768">
    <property type="entry name" value="ART"/>
</dbReference>
<dbReference type="SUPFAM" id="SSF56399">
    <property type="entry name" value="ADP-ribosylation"/>
    <property type="match status" value="1"/>
</dbReference>
<evidence type="ECO:0000256" key="2">
    <source>
        <dbReference type="ARBA" id="ARBA00022676"/>
    </source>
</evidence>
<evidence type="ECO:0000313" key="8">
    <source>
        <dbReference type="Proteomes" id="UP000663868"/>
    </source>
</evidence>
<keyword evidence="6" id="KW-0520">NAD</keyword>
<reference evidence="7" key="1">
    <citation type="submission" date="2021-02" db="EMBL/GenBank/DDBJ databases">
        <authorList>
            <person name="Nowell W R."/>
        </authorList>
    </citation>
    <scope>NUCLEOTIDE SEQUENCE</scope>
</reference>
<dbReference type="Gene3D" id="3.90.176.10">
    <property type="entry name" value="Toxin ADP-ribosyltransferase, Chain A, domain 1"/>
    <property type="match status" value="1"/>
</dbReference>
<gene>
    <name evidence="7" type="ORF">KXQ929_LOCUS52927</name>
</gene>
<keyword evidence="4" id="KW-0548">Nucleotidyltransferase</keyword>
<keyword evidence="2 6" id="KW-0328">Glycosyltransferase</keyword>
<accession>A0A820R160</accession>
<protein>
    <recommendedName>
        <fullName evidence="6">NAD(P)(+)--arginine ADP-ribosyltransferase</fullName>
        <ecNumber evidence="6">2.4.2.31</ecNumber>
    </recommendedName>
    <alternativeName>
        <fullName evidence="6">Mono(ADP-ribosyl)transferase</fullName>
    </alternativeName>
</protein>
<dbReference type="Pfam" id="PF01129">
    <property type="entry name" value="ART"/>
    <property type="match status" value="1"/>
</dbReference>
<dbReference type="PROSITE" id="PS51996">
    <property type="entry name" value="TR_MART"/>
    <property type="match status" value="1"/>
</dbReference>
<organism evidence="7 8">
    <name type="scientific">Adineta steineri</name>
    <dbReference type="NCBI Taxonomy" id="433720"/>
    <lineage>
        <taxon>Eukaryota</taxon>
        <taxon>Metazoa</taxon>
        <taxon>Spiralia</taxon>
        <taxon>Gnathifera</taxon>
        <taxon>Rotifera</taxon>
        <taxon>Eurotatoria</taxon>
        <taxon>Bdelloidea</taxon>
        <taxon>Adinetida</taxon>
        <taxon>Adinetidae</taxon>
        <taxon>Adineta</taxon>
    </lineage>
</organism>
<dbReference type="Proteomes" id="UP000663868">
    <property type="component" value="Unassembled WGS sequence"/>
</dbReference>
<evidence type="ECO:0000256" key="4">
    <source>
        <dbReference type="ARBA" id="ARBA00022695"/>
    </source>
</evidence>
<dbReference type="EC" id="2.4.2.31" evidence="6"/>
<evidence type="ECO:0000256" key="6">
    <source>
        <dbReference type="RuleBase" id="RU361228"/>
    </source>
</evidence>
<evidence type="ECO:0000256" key="1">
    <source>
        <dbReference type="ARBA" id="ARBA00009558"/>
    </source>
</evidence>
<name>A0A820R160_9BILA</name>